<name>A0ABP9R326_9RHOO</name>
<dbReference type="SUPFAM" id="SSF53067">
    <property type="entry name" value="Actin-like ATPase domain"/>
    <property type="match status" value="1"/>
</dbReference>
<dbReference type="Proteomes" id="UP001500547">
    <property type="component" value="Unassembled WGS sequence"/>
</dbReference>
<dbReference type="Gene3D" id="3.30.1490.300">
    <property type="match status" value="1"/>
</dbReference>
<evidence type="ECO:0000313" key="2">
    <source>
        <dbReference type="Proteomes" id="UP001500547"/>
    </source>
</evidence>
<evidence type="ECO:0008006" key="3">
    <source>
        <dbReference type="Google" id="ProtNLM"/>
    </source>
</evidence>
<dbReference type="InterPro" id="IPR043129">
    <property type="entry name" value="ATPase_NBD"/>
</dbReference>
<organism evidence="1 2">
    <name type="scientific">Viridibacterium curvum</name>
    <dbReference type="NCBI Taxonomy" id="1101404"/>
    <lineage>
        <taxon>Bacteria</taxon>
        <taxon>Pseudomonadati</taxon>
        <taxon>Pseudomonadota</taxon>
        <taxon>Betaproteobacteria</taxon>
        <taxon>Rhodocyclales</taxon>
        <taxon>Rhodocyclaceae</taxon>
        <taxon>Viridibacterium</taxon>
    </lineage>
</organism>
<sequence length="312" mass="34544">MFSFKRRSASMSAVSLAVQPGFVAAVQLVGVGEARPRLRLAQCLASTAASVQQRLESMARQIRLRSTQVRVLLERNEYQLLQIEAPAVPPEELKTAVRWQVKDMLRLPVDEVTLDVAPPPEAPAGGRRAMAYVAAASNDVVRERMLGFRIFNSDVDVIDIPEMAQRNMADRLEEPERATAVLSICGNSCLLTASRAGTLYFTRQFELPGGLALDVQERREQLDRLVLDLQRSVDVLEHQYSWLSVSTLWLAPFEYADELLSLLIEHLYLPARAIDLATLFDCSECPLPASAAEQGALFHALGLALRSQETAA</sequence>
<reference evidence="2" key="1">
    <citation type="journal article" date="2019" name="Int. J. Syst. Evol. Microbiol.">
        <title>The Global Catalogue of Microorganisms (GCM) 10K type strain sequencing project: providing services to taxonomists for standard genome sequencing and annotation.</title>
        <authorList>
            <consortium name="The Broad Institute Genomics Platform"/>
            <consortium name="The Broad Institute Genome Sequencing Center for Infectious Disease"/>
            <person name="Wu L."/>
            <person name="Ma J."/>
        </authorList>
    </citation>
    <scope>NUCLEOTIDE SEQUENCE [LARGE SCALE GENOMIC DNA]</scope>
    <source>
        <strain evidence="2">JCM 18715</strain>
    </source>
</reference>
<dbReference type="RefSeq" id="WP_345534432.1">
    <property type="nucleotide sequence ID" value="NZ_BAABLD010000017.1"/>
</dbReference>
<dbReference type="EMBL" id="BAABLD010000017">
    <property type="protein sequence ID" value="GAA5171135.1"/>
    <property type="molecule type" value="Genomic_DNA"/>
</dbReference>
<accession>A0ABP9R326</accession>
<comment type="caution">
    <text evidence="1">The sequence shown here is derived from an EMBL/GenBank/DDBJ whole genome shotgun (WGS) entry which is preliminary data.</text>
</comment>
<gene>
    <name evidence="1" type="ORF">GCM10025770_35270</name>
</gene>
<evidence type="ECO:0000313" key="1">
    <source>
        <dbReference type="EMBL" id="GAA5171135.1"/>
    </source>
</evidence>
<proteinExistence type="predicted"/>
<protein>
    <recommendedName>
        <fullName evidence="3">Agglutinin biogenesis protein MshI</fullName>
    </recommendedName>
</protein>
<keyword evidence="2" id="KW-1185">Reference proteome</keyword>